<evidence type="ECO:0008006" key="5">
    <source>
        <dbReference type="Google" id="ProtNLM"/>
    </source>
</evidence>
<organism evidence="3 4">
    <name type="scientific">Tahibacter aquaticus</name>
    <dbReference type="NCBI Taxonomy" id="520092"/>
    <lineage>
        <taxon>Bacteria</taxon>
        <taxon>Pseudomonadati</taxon>
        <taxon>Pseudomonadota</taxon>
        <taxon>Gammaproteobacteria</taxon>
        <taxon>Lysobacterales</taxon>
        <taxon>Rhodanobacteraceae</taxon>
        <taxon>Tahibacter</taxon>
    </lineage>
</organism>
<keyword evidence="2" id="KW-1133">Transmembrane helix</keyword>
<feature type="region of interest" description="Disordered" evidence="1">
    <location>
        <begin position="136"/>
        <end position="158"/>
    </location>
</feature>
<accession>A0A4R6Z9Q6</accession>
<gene>
    <name evidence="3" type="ORF">DFR29_101281</name>
</gene>
<dbReference type="AlphaFoldDB" id="A0A4R6Z9Q6"/>
<dbReference type="EMBL" id="SNZH01000001">
    <property type="protein sequence ID" value="TDR48658.1"/>
    <property type="molecule type" value="Genomic_DNA"/>
</dbReference>
<feature type="region of interest" description="Disordered" evidence="1">
    <location>
        <begin position="55"/>
        <end position="116"/>
    </location>
</feature>
<evidence type="ECO:0000256" key="1">
    <source>
        <dbReference type="SAM" id="MobiDB-lite"/>
    </source>
</evidence>
<keyword evidence="2" id="KW-0812">Transmembrane</keyword>
<proteinExistence type="predicted"/>
<name>A0A4R6Z9Q6_9GAMM</name>
<comment type="caution">
    <text evidence="3">The sequence shown here is derived from an EMBL/GenBank/DDBJ whole genome shotgun (WGS) entry which is preliminary data.</text>
</comment>
<dbReference type="SUPFAM" id="SSF74653">
    <property type="entry name" value="TolA/TonB C-terminal domain"/>
    <property type="match status" value="1"/>
</dbReference>
<feature type="compositionally biased region" description="Basic and acidic residues" evidence="1">
    <location>
        <begin position="60"/>
        <end position="101"/>
    </location>
</feature>
<dbReference type="Gene3D" id="3.30.1150.10">
    <property type="match status" value="1"/>
</dbReference>
<dbReference type="RefSeq" id="WP_133816776.1">
    <property type="nucleotide sequence ID" value="NZ_SNZH01000001.1"/>
</dbReference>
<evidence type="ECO:0000313" key="4">
    <source>
        <dbReference type="Proteomes" id="UP000295293"/>
    </source>
</evidence>
<protein>
    <recommendedName>
        <fullName evidence="5">Cell division and transport-associated protein TolA</fullName>
    </recommendedName>
</protein>
<dbReference type="Proteomes" id="UP000295293">
    <property type="component" value="Unassembled WGS sequence"/>
</dbReference>
<keyword evidence="2" id="KW-0472">Membrane</keyword>
<feature type="transmembrane region" description="Helical" evidence="2">
    <location>
        <begin position="12"/>
        <end position="31"/>
    </location>
</feature>
<evidence type="ECO:0000256" key="2">
    <source>
        <dbReference type="SAM" id="Phobius"/>
    </source>
</evidence>
<dbReference type="OrthoDB" id="5948502at2"/>
<keyword evidence="4" id="KW-1185">Reference proteome</keyword>
<reference evidence="3 4" key="1">
    <citation type="submission" date="2019-03" db="EMBL/GenBank/DDBJ databases">
        <title>Genomic Encyclopedia of Type Strains, Phase IV (KMG-IV): sequencing the most valuable type-strain genomes for metagenomic binning, comparative biology and taxonomic classification.</title>
        <authorList>
            <person name="Goeker M."/>
        </authorList>
    </citation>
    <scope>NUCLEOTIDE SEQUENCE [LARGE SCALE GENOMIC DNA]</scope>
    <source>
        <strain evidence="3 4">DSM 21667</strain>
    </source>
</reference>
<evidence type="ECO:0000313" key="3">
    <source>
        <dbReference type="EMBL" id="TDR48658.1"/>
    </source>
</evidence>
<feature type="compositionally biased region" description="Basic and acidic residues" evidence="1">
    <location>
        <begin position="107"/>
        <end position="116"/>
    </location>
</feature>
<sequence length="278" mass="30926">MYSDDDSLLPWVYSLLCHLGVAALVFAGIWWSSKAVVVSIPGPIIEGVFIGKAATPPPRKKAEVKPPKPVEAKPETEKPKVEEPAPEPPKLDRKDQEKVTDKITQQKADDDAKVQEELRKKQDQIELAEKQAAEAEKKKKLEEEKAQQKRDREAKAAAEKAKKEEAAHLLAMIADEAKSGQEGTDTSLEAEYYAAIQRVVTDNWLRPESTPAGLRCTLEIVQYVGGDVVSAVVVNPCNADQPTRTSLEQAPMRASPLPYTGYESVFKRRLRFEFKYDG</sequence>